<evidence type="ECO:0008006" key="4">
    <source>
        <dbReference type="Google" id="ProtNLM"/>
    </source>
</evidence>
<keyword evidence="3" id="KW-1185">Reference proteome</keyword>
<sequence>MTSTPTSSKTTCLDPLDVLGPSLFLQTLSNLSLDSLTTCLSVCESWNYIISESITTLYKPIAYEIGVEPDQLKMLEMIEKATASQSLWSSDPDEPFDEPIPEDEPSGSVNWKGIVKSYLTLQNNWKSAKAKSHWIYPGRNTIWRLKIDKEEGTIITTSRIDGILVSDLKTSEPLFEYEDVAPYAHLEFVKGYAIFNANNERSFEIHLTPTALRKLSPEKRKKIPSNRSSITHDTGYSFALNNHYEPTINPLNKEIQIPPKGHLTYFKTLTPRTECFAFRARIDKEFTSDEKLVFGTSSDEEAYIFDLQSESSQEMERFVFDHEDRGRPNYIEFDDNFLFICHRFSVNVYSRITKKKLTTFPPPVTAPFDAASAIYTCYDVMKVRKLKHDNNDDEKSNNLVLAGELDIQGKWIDDNGFEGVMMSSGQGRIDGREFSAIHYTSRDLFAITRSGTLYVLRNYHEVFSIQNAEARDKAVNANSLAIVLRQRLLHLSTHGEHVIFSSPNSVFLLHTSSLPLGPYNTGKIESGNTRPSIKIKKLLNVHAKGLSQTSCLQMDRENIYLVYWALGEYEAGGVENPQGTKTLPPQEAIGDFGLSVKVWNFGVNNIDDS</sequence>
<proteinExistence type="predicted"/>
<dbReference type="AlphaFoldDB" id="A0AAX4JRQ1"/>
<accession>A0AAX4JRQ1</accession>
<protein>
    <recommendedName>
        <fullName evidence="4">F-box domain-containing protein</fullName>
    </recommendedName>
</protein>
<gene>
    <name evidence="2" type="ORF">L201_002986</name>
</gene>
<feature type="compositionally biased region" description="Acidic residues" evidence="1">
    <location>
        <begin position="91"/>
        <end position="105"/>
    </location>
</feature>
<dbReference type="SUPFAM" id="SSF101908">
    <property type="entry name" value="Putative isomerase YbhE"/>
    <property type="match status" value="1"/>
</dbReference>
<evidence type="ECO:0000256" key="1">
    <source>
        <dbReference type="SAM" id="MobiDB-lite"/>
    </source>
</evidence>
<name>A0AAX4JRQ1_9TREE</name>
<dbReference type="GeneID" id="91093657"/>
<feature type="region of interest" description="Disordered" evidence="1">
    <location>
        <begin position="85"/>
        <end position="106"/>
    </location>
</feature>
<dbReference type="Proteomes" id="UP001355207">
    <property type="component" value="Chromosome 3"/>
</dbReference>
<dbReference type="InterPro" id="IPR036047">
    <property type="entry name" value="F-box-like_dom_sf"/>
</dbReference>
<evidence type="ECO:0000313" key="3">
    <source>
        <dbReference type="Proteomes" id="UP001355207"/>
    </source>
</evidence>
<dbReference type="Gene3D" id="1.20.1280.50">
    <property type="match status" value="1"/>
</dbReference>
<dbReference type="SUPFAM" id="SSF81383">
    <property type="entry name" value="F-box domain"/>
    <property type="match status" value="1"/>
</dbReference>
<dbReference type="RefSeq" id="XP_066074845.1">
    <property type="nucleotide sequence ID" value="XM_066218748.1"/>
</dbReference>
<organism evidence="2 3">
    <name type="scientific">Kwoniella dendrophila CBS 6074</name>
    <dbReference type="NCBI Taxonomy" id="1295534"/>
    <lineage>
        <taxon>Eukaryota</taxon>
        <taxon>Fungi</taxon>
        <taxon>Dikarya</taxon>
        <taxon>Basidiomycota</taxon>
        <taxon>Agaricomycotina</taxon>
        <taxon>Tremellomycetes</taxon>
        <taxon>Tremellales</taxon>
        <taxon>Cryptococcaceae</taxon>
        <taxon>Kwoniella</taxon>
    </lineage>
</organism>
<reference evidence="2 3" key="1">
    <citation type="submission" date="2024-01" db="EMBL/GenBank/DDBJ databases">
        <title>Comparative genomics of Cryptococcus and Kwoniella reveals pathogenesis evolution and contrasting modes of karyotype evolution via chromosome fusion or intercentromeric recombination.</title>
        <authorList>
            <person name="Coelho M.A."/>
            <person name="David-Palma M."/>
            <person name="Shea T."/>
            <person name="Bowers K."/>
            <person name="McGinley-Smith S."/>
            <person name="Mohammad A.W."/>
            <person name="Gnirke A."/>
            <person name="Yurkov A.M."/>
            <person name="Nowrousian M."/>
            <person name="Sun S."/>
            <person name="Cuomo C.A."/>
            <person name="Heitman J."/>
        </authorList>
    </citation>
    <scope>NUCLEOTIDE SEQUENCE [LARGE SCALE GENOMIC DNA]</scope>
    <source>
        <strain evidence="2 3">CBS 6074</strain>
    </source>
</reference>
<evidence type="ECO:0000313" key="2">
    <source>
        <dbReference type="EMBL" id="WWC88082.1"/>
    </source>
</evidence>
<dbReference type="EMBL" id="CP144100">
    <property type="protein sequence ID" value="WWC88082.1"/>
    <property type="molecule type" value="Genomic_DNA"/>
</dbReference>